<dbReference type="EMBL" id="CP019699">
    <property type="protein sequence ID" value="AQS57140.1"/>
    <property type="molecule type" value="Genomic_DNA"/>
</dbReference>
<dbReference type="PANTHER" id="PTHR33744">
    <property type="entry name" value="CARBOHYDRATE DIACID REGULATOR"/>
    <property type="match status" value="1"/>
</dbReference>
<dbReference type="InterPro" id="IPR042070">
    <property type="entry name" value="PucR_C-HTH_sf"/>
</dbReference>
<dbReference type="InterPro" id="IPR012914">
    <property type="entry name" value="PucR_dom"/>
</dbReference>
<dbReference type="InterPro" id="IPR029016">
    <property type="entry name" value="GAF-like_dom_sf"/>
</dbReference>
<dbReference type="Gene3D" id="1.10.10.2840">
    <property type="entry name" value="PucR C-terminal helix-turn-helix domain"/>
    <property type="match status" value="1"/>
</dbReference>
<feature type="domain" description="CdaR GGDEF-like" evidence="4">
    <location>
        <begin position="298"/>
        <end position="424"/>
    </location>
</feature>
<dbReference type="InterPro" id="IPR041522">
    <property type="entry name" value="CdaR_GGDEF"/>
</dbReference>
<dbReference type="AlphaFoldDB" id="A0A1U9KAS9"/>
<keyword evidence="6" id="KW-1185">Reference proteome</keyword>
<evidence type="ECO:0000256" key="1">
    <source>
        <dbReference type="ARBA" id="ARBA00006754"/>
    </source>
</evidence>
<organism evidence="5 6">
    <name type="scientific">Novibacillus thermophilus</name>
    <dbReference type="NCBI Taxonomy" id="1471761"/>
    <lineage>
        <taxon>Bacteria</taxon>
        <taxon>Bacillati</taxon>
        <taxon>Bacillota</taxon>
        <taxon>Bacilli</taxon>
        <taxon>Bacillales</taxon>
        <taxon>Thermoactinomycetaceae</taxon>
        <taxon>Novibacillus</taxon>
    </lineage>
</organism>
<comment type="similarity">
    <text evidence="1">Belongs to the CdaR family.</text>
</comment>
<dbReference type="InterPro" id="IPR051448">
    <property type="entry name" value="CdaR-like_regulators"/>
</dbReference>
<evidence type="ECO:0008006" key="7">
    <source>
        <dbReference type="Google" id="ProtNLM"/>
    </source>
</evidence>
<accession>A0A1U9KAS9</accession>
<protein>
    <recommendedName>
        <fullName evidence="7">PucR family transcriptional regulator</fullName>
    </recommendedName>
</protein>
<dbReference type="Pfam" id="PF07905">
    <property type="entry name" value="PucR"/>
    <property type="match status" value="1"/>
</dbReference>
<evidence type="ECO:0000313" key="5">
    <source>
        <dbReference type="EMBL" id="AQS57140.1"/>
    </source>
</evidence>
<feature type="domain" description="PucR C-terminal helix-turn-helix" evidence="3">
    <location>
        <begin position="479"/>
        <end position="537"/>
    </location>
</feature>
<reference evidence="5 6" key="1">
    <citation type="journal article" date="2015" name="Int. J. Syst. Evol. Microbiol.">
        <title>Novibacillus thermophilus gen. nov., sp. nov., a Gram-staining-negative and moderately thermophilic member of the family Thermoactinomycetaceae.</title>
        <authorList>
            <person name="Yang G."/>
            <person name="Chen J."/>
            <person name="Zhou S."/>
        </authorList>
    </citation>
    <scope>NUCLEOTIDE SEQUENCE [LARGE SCALE GENOMIC DNA]</scope>
    <source>
        <strain evidence="5 6">SG-1</strain>
    </source>
</reference>
<dbReference type="Proteomes" id="UP000188603">
    <property type="component" value="Chromosome"/>
</dbReference>
<evidence type="ECO:0000313" key="6">
    <source>
        <dbReference type="Proteomes" id="UP000188603"/>
    </source>
</evidence>
<evidence type="ECO:0000259" key="3">
    <source>
        <dbReference type="Pfam" id="PF13556"/>
    </source>
</evidence>
<dbReference type="KEGG" id="ntr:B0W44_16690"/>
<evidence type="ECO:0000259" key="4">
    <source>
        <dbReference type="Pfam" id="PF17853"/>
    </source>
</evidence>
<dbReference type="Pfam" id="PF17853">
    <property type="entry name" value="GGDEF_2"/>
    <property type="match status" value="1"/>
</dbReference>
<feature type="domain" description="Purine catabolism PurC-like" evidence="2">
    <location>
        <begin position="7"/>
        <end position="126"/>
    </location>
</feature>
<gene>
    <name evidence="5" type="ORF">B0W44_16690</name>
</gene>
<dbReference type="Pfam" id="PF13556">
    <property type="entry name" value="HTH_30"/>
    <property type="match status" value="1"/>
</dbReference>
<name>A0A1U9KAS9_9BACL</name>
<dbReference type="InterPro" id="IPR025736">
    <property type="entry name" value="PucR_C-HTH_dom"/>
</dbReference>
<dbReference type="OrthoDB" id="142218at2"/>
<dbReference type="RefSeq" id="WP_077721003.1">
    <property type="nucleotide sequence ID" value="NZ_CP019699.1"/>
</dbReference>
<evidence type="ECO:0000259" key="2">
    <source>
        <dbReference type="Pfam" id="PF07905"/>
    </source>
</evidence>
<sequence>MAISIREALQLPVMSQTKLVAGFDGLDNMIEWVTIVEVLEDINRLQDGEFLITTGFGLMESEEKQRQFQRLISMKKLSGVAIYTGFYLQEIPPAFIEAANDHHLPLIQIPTSLNFSMITKAILEQIVNNQMRLLRYSLNIHRQLTALALSNKGLNGITETLSNLIDGSIIVYTSFGHITHHAIRHDTIRWSDEHTLIIDDEQVPLSFQPERHSEAFREYVLQSHKVHTRRIGTEETTFGYVVAVKEESQWEDMDTVAIEHAATVYAIEYLKAQAVEETHMRLQGDFLDDIMRPDRENRHSVVQRAKNFGLDLTKGKAVLNVQIQSPHTGETHIVKRLYDVIHHVLSYNGTHFIVRNKHNGYLVLLEVNRQPDRTAKQKTVHLSREILDYWNRFFPRNPIVIGIGRTYDHIDRIAESAKEADYAVTLRELLPNLAPVTHYDELGMYHLLLTLREKGVELRDLYEDPLSSFLNGDKRNRELLITLETYLHHNQNMQQTANHLYIHRHTLKYRLIQIEKKTGLCLDSPDDRMKLHLAVLAHKLVQLMEKKLL</sequence>
<dbReference type="PANTHER" id="PTHR33744:SF1">
    <property type="entry name" value="DNA-BINDING TRANSCRIPTIONAL ACTIVATOR ADER"/>
    <property type="match status" value="1"/>
</dbReference>
<dbReference type="Gene3D" id="3.30.450.40">
    <property type="match status" value="1"/>
</dbReference>
<dbReference type="STRING" id="1471761.B0W44_16690"/>
<proteinExistence type="inferred from homology"/>